<dbReference type="PANTHER" id="PTHR33047:SF42">
    <property type="entry name" value="PROTEIN TAR1"/>
    <property type="match status" value="1"/>
</dbReference>
<reference evidence="2 3" key="1">
    <citation type="submission" date="2022-12" db="EMBL/GenBank/DDBJ databases">
        <title>Chromosome-scale assembly of the Ensete ventricosum genome.</title>
        <authorList>
            <person name="Dussert Y."/>
            <person name="Stocks J."/>
            <person name="Wendawek A."/>
            <person name="Woldeyes F."/>
            <person name="Nichols R.A."/>
            <person name="Borrell J.S."/>
        </authorList>
    </citation>
    <scope>NUCLEOTIDE SEQUENCE [LARGE SCALE GENOMIC DNA]</scope>
    <source>
        <strain evidence="3">cv. Maze</strain>
        <tissue evidence="2">Seeds</tissue>
    </source>
</reference>
<feature type="compositionally biased region" description="Low complexity" evidence="1">
    <location>
        <begin position="223"/>
        <end position="236"/>
    </location>
</feature>
<accession>A0AAV8RY06</accession>
<dbReference type="Proteomes" id="UP001222027">
    <property type="component" value="Unassembled WGS sequence"/>
</dbReference>
<feature type="region of interest" description="Disordered" evidence="1">
    <location>
        <begin position="223"/>
        <end position="305"/>
    </location>
</feature>
<dbReference type="AlphaFoldDB" id="A0AAV8RY06"/>
<name>A0AAV8RY06_ENSVE</name>
<proteinExistence type="predicted"/>
<feature type="compositionally biased region" description="Polar residues" evidence="1">
    <location>
        <begin position="133"/>
        <end position="147"/>
    </location>
</feature>
<protein>
    <submittedName>
        <fullName evidence="2">Uncharacterized protein</fullName>
    </submittedName>
</protein>
<dbReference type="EMBL" id="JAQQAF010000001">
    <property type="protein sequence ID" value="KAJ8512057.1"/>
    <property type="molecule type" value="Genomic_DNA"/>
</dbReference>
<feature type="region of interest" description="Disordered" evidence="1">
    <location>
        <begin position="131"/>
        <end position="151"/>
    </location>
</feature>
<comment type="caution">
    <text evidence="2">The sequence shown here is derived from an EMBL/GenBank/DDBJ whole genome shotgun (WGS) entry which is preliminary data.</text>
</comment>
<gene>
    <name evidence="2" type="ORF">OPV22_002491</name>
</gene>
<dbReference type="InterPro" id="IPR052997">
    <property type="entry name" value="RRT15-like"/>
</dbReference>
<evidence type="ECO:0000256" key="1">
    <source>
        <dbReference type="SAM" id="MobiDB-lite"/>
    </source>
</evidence>
<evidence type="ECO:0000313" key="2">
    <source>
        <dbReference type="EMBL" id="KAJ8512057.1"/>
    </source>
</evidence>
<dbReference type="PANTHER" id="PTHR33047">
    <property type="entry name" value="PROTEIN TAR1"/>
    <property type="match status" value="1"/>
</dbReference>
<evidence type="ECO:0000313" key="3">
    <source>
        <dbReference type="Proteomes" id="UP001222027"/>
    </source>
</evidence>
<keyword evidence="3" id="KW-1185">Reference proteome</keyword>
<organism evidence="2 3">
    <name type="scientific">Ensete ventricosum</name>
    <name type="common">Abyssinian banana</name>
    <name type="synonym">Musa ensete</name>
    <dbReference type="NCBI Taxonomy" id="4639"/>
    <lineage>
        <taxon>Eukaryota</taxon>
        <taxon>Viridiplantae</taxon>
        <taxon>Streptophyta</taxon>
        <taxon>Embryophyta</taxon>
        <taxon>Tracheophyta</taxon>
        <taxon>Spermatophyta</taxon>
        <taxon>Magnoliopsida</taxon>
        <taxon>Liliopsida</taxon>
        <taxon>Zingiberales</taxon>
        <taxon>Musaceae</taxon>
        <taxon>Ensete</taxon>
    </lineage>
</organism>
<sequence>MPAAGIALAPGLCKSALGDGTPTRNACCRHCARAWIMQICTWRRDAHSQCLLQKRSRLNSANLHLKRSRLKSANLHCATAAAALLIWGDGRPLTRKRLLVLNLRRCCCALAPAIAACALASQIAAGHSHSEHASVSNKNKQPASQSSTGGGHIANERMSLCNLAFTEGSCFGGDESVRRRAGSQWIVAARPLYHLQCPIAYLSRLQRIRPVVRAEFHFPMVTRGRTTTGATPATRAHGGRRPLLSESTVRRPGKAPEGAVPGPSPGRHAATRSRRESSSSSPPTADGFGAGTPVPSPQSQSFSRSYGSVLPTSLAYIVPWARGCSPWRPDAVISTAGRGRHSVLRIFKGRRGRTGRRATCGALPTAGPYLRLSRFQGGRAVKQKR</sequence>